<gene>
    <name evidence="10" type="ORF">QTG54_009562</name>
</gene>
<dbReference type="GO" id="GO:0005654">
    <property type="term" value="C:nucleoplasm"/>
    <property type="evidence" value="ECO:0007669"/>
    <property type="project" value="UniProtKB-SubCell"/>
</dbReference>
<evidence type="ECO:0000256" key="3">
    <source>
        <dbReference type="ARBA" id="ARBA00022574"/>
    </source>
</evidence>
<keyword evidence="11" id="KW-1185">Reference proteome</keyword>
<dbReference type="GO" id="GO:0005730">
    <property type="term" value="C:nucleolus"/>
    <property type="evidence" value="ECO:0007669"/>
    <property type="project" value="UniProtKB-SubCell"/>
</dbReference>
<evidence type="ECO:0000313" key="11">
    <source>
        <dbReference type="Proteomes" id="UP001224775"/>
    </source>
</evidence>
<dbReference type="InterPro" id="IPR020472">
    <property type="entry name" value="WD40_PAC1"/>
</dbReference>
<keyword evidence="3 7" id="KW-0853">WD repeat</keyword>
<feature type="repeat" description="WD" evidence="7">
    <location>
        <begin position="382"/>
        <end position="410"/>
    </location>
</feature>
<keyword evidence="1 6" id="KW-0690">Ribosome biogenesis</keyword>
<dbReference type="GO" id="GO:0000466">
    <property type="term" value="P:maturation of 5.8S rRNA from tricistronic rRNA transcript (SSU-rRNA, 5.8S rRNA, LSU-rRNA)"/>
    <property type="evidence" value="ECO:0007669"/>
    <property type="project" value="UniProtKB-UniRule"/>
</dbReference>
<dbReference type="AlphaFoldDB" id="A0AAD8Y5X6"/>
<comment type="similarity">
    <text evidence="6">Belongs to the WD repeat WDR12/YTM1 family.</text>
</comment>
<dbReference type="Pfam" id="PF08154">
    <property type="entry name" value="NLE"/>
    <property type="match status" value="1"/>
</dbReference>
<evidence type="ECO:0000256" key="5">
    <source>
        <dbReference type="ARBA" id="ARBA00023242"/>
    </source>
</evidence>
<dbReference type="GO" id="GO:0030687">
    <property type="term" value="C:preribosome, large subunit precursor"/>
    <property type="evidence" value="ECO:0007669"/>
    <property type="project" value="UniProtKB-UniRule"/>
</dbReference>
<evidence type="ECO:0000256" key="1">
    <source>
        <dbReference type="ARBA" id="ARBA00022517"/>
    </source>
</evidence>
<dbReference type="InterPro" id="IPR012972">
    <property type="entry name" value="NLE"/>
</dbReference>
<dbReference type="EMBL" id="JATAAI010000017">
    <property type="protein sequence ID" value="KAK1739803.1"/>
    <property type="molecule type" value="Genomic_DNA"/>
</dbReference>
<dbReference type="Proteomes" id="UP001224775">
    <property type="component" value="Unassembled WGS sequence"/>
</dbReference>
<dbReference type="Gene3D" id="2.130.10.10">
    <property type="entry name" value="YVTN repeat-like/Quinoprotein amine dehydrogenase"/>
    <property type="match status" value="1"/>
</dbReference>
<dbReference type="Pfam" id="PF00400">
    <property type="entry name" value="WD40"/>
    <property type="match status" value="3"/>
</dbReference>
<feature type="compositionally biased region" description="Low complexity" evidence="8">
    <location>
        <begin position="278"/>
        <end position="291"/>
    </location>
</feature>
<evidence type="ECO:0000259" key="9">
    <source>
        <dbReference type="Pfam" id="PF08154"/>
    </source>
</evidence>
<dbReference type="GO" id="GO:0000463">
    <property type="term" value="P:maturation of LSU-rRNA from tricistronic rRNA transcript (SSU-rRNA, 5.8S rRNA, LSU-rRNA)"/>
    <property type="evidence" value="ECO:0007669"/>
    <property type="project" value="UniProtKB-UniRule"/>
</dbReference>
<organism evidence="10 11">
    <name type="scientific">Skeletonema marinoi</name>
    <dbReference type="NCBI Taxonomy" id="267567"/>
    <lineage>
        <taxon>Eukaryota</taxon>
        <taxon>Sar</taxon>
        <taxon>Stramenopiles</taxon>
        <taxon>Ochrophyta</taxon>
        <taxon>Bacillariophyta</taxon>
        <taxon>Coscinodiscophyceae</taxon>
        <taxon>Thalassiosirophycidae</taxon>
        <taxon>Thalassiosirales</taxon>
        <taxon>Skeletonemataceae</taxon>
        <taxon>Skeletonema</taxon>
        <taxon>Skeletonema marinoi-dohrnii complex</taxon>
    </lineage>
</organism>
<dbReference type="HAMAP" id="MF_03029">
    <property type="entry name" value="WDR12"/>
    <property type="match status" value="1"/>
</dbReference>
<evidence type="ECO:0000313" key="10">
    <source>
        <dbReference type="EMBL" id="KAK1739803.1"/>
    </source>
</evidence>
<reference evidence="10" key="1">
    <citation type="submission" date="2023-06" db="EMBL/GenBank/DDBJ databases">
        <title>Survivors Of The Sea: Transcriptome response of Skeletonema marinoi to long-term dormancy.</title>
        <authorList>
            <person name="Pinder M.I.M."/>
            <person name="Kourtchenko O."/>
            <person name="Robertson E.K."/>
            <person name="Larsson T."/>
            <person name="Maumus F."/>
            <person name="Osuna-Cruz C.M."/>
            <person name="Vancaester E."/>
            <person name="Stenow R."/>
            <person name="Vandepoele K."/>
            <person name="Ploug H."/>
            <person name="Bruchert V."/>
            <person name="Godhe A."/>
            <person name="Topel M."/>
        </authorList>
    </citation>
    <scope>NUCLEOTIDE SEQUENCE</scope>
    <source>
        <strain evidence="10">R05AC</strain>
    </source>
</reference>
<evidence type="ECO:0000256" key="8">
    <source>
        <dbReference type="SAM" id="MobiDB-lite"/>
    </source>
</evidence>
<dbReference type="GO" id="GO:0043021">
    <property type="term" value="F:ribonucleoprotein complex binding"/>
    <property type="evidence" value="ECO:0007669"/>
    <property type="project" value="UniProtKB-UniRule"/>
</dbReference>
<sequence length="503" mass="53818">MSSSDEMSIDPTQDDDGIIIDKQQTKIRVSFLLSPSIRHNRHQLELPSEPMAVPSNIRKRGLSAIVNHLLDRGDKDDDNDDSASDDDEDNERLPSIPFDFLLNDKLLRLPLDSAARNLGLSTEHALELHYFPARLPPKKEGQSEQLPDWIMVMEYNNGRLWSGGADGVIRTFEQEGEELKSGCVISAHTGPIKCVSSLTDATSGLTYVATGSMDQTLVTHAYNSKKGELSLHAVYSGGHGNSISSVALAAGGSGAGDGNQIMASGDWDGGLAIWNVPGSSSSNSSNDNVGGDANGRKSSKKRKDNNSNSTSSSIEGTIQEVQPIQSVRAHSSNISGLAWGYNSTSSSSLPSTLLTGSWDHGLKVYDVSRMDCILALNGSRVVTSLSRCSNSDVVATGSPDCTVRLWDMRTNGEGGSGSQIADKTLRQSHKSWVSAIQWSPTDPFVLATTSHDGTLKVWDIRSSLPLHTVKATANKGDKSLCLAFGDGFIYSGGSDCVVKKFAL</sequence>
<protein>
    <recommendedName>
        <fullName evidence="6">Ribosome biogenesis protein WDR12 homolog</fullName>
    </recommendedName>
</protein>
<dbReference type="SUPFAM" id="SSF50978">
    <property type="entry name" value="WD40 repeat-like"/>
    <property type="match status" value="1"/>
</dbReference>
<evidence type="ECO:0000256" key="7">
    <source>
        <dbReference type="PROSITE-ProRule" id="PRU00221"/>
    </source>
</evidence>
<dbReference type="InterPro" id="IPR015943">
    <property type="entry name" value="WD40/YVTN_repeat-like_dom_sf"/>
</dbReference>
<dbReference type="InterPro" id="IPR036322">
    <property type="entry name" value="WD40_repeat_dom_sf"/>
</dbReference>
<feature type="region of interest" description="Disordered" evidence="8">
    <location>
        <begin position="70"/>
        <end position="94"/>
    </location>
</feature>
<dbReference type="InterPro" id="IPR028599">
    <property type="entry name" value="WDR12/Ytm1"/>
</dbReference>
<keyword evidence="2 6" id="KW-0698">rRNA processing</keyword>
<dbReference type="SMART" id="SM00320">
    <property type="entry name" value="WD40"/>
    <property type="match status" value="7"/>
</dbReference>
<comment type="caution">
    <text evidence="10">The sequence shown here is derived from an EMBL/GenBank/DDBJ whole genome shotgun (WGS) entry which is preliminary data.</text>
</comment>
<dbReference type="PRINTS" id="PR00320">
    <property type="entry name" value="GPROTEINBRPT"/>
</dbReference>
<name>A0AAD8Y5X6_9STRA</name>
<keyword evidence="4" id="KW-0677">Repeat</keyword>
<dbReference type="PROSITE" id="PS00678">
    <property type="entry name" value="WD_REPEATS_1"/>
    <property type="match status" value="2"/>
</dbReference>
<dbReference type="PANTHER" id="PTHR19855:SF11">
    <property type="entry name" value="RIBOSOME BIOGENESIS PROTEIN WDR12"/>
    <property type="match status" value="1"/>
</dbReference>
<proteinExistence type="inferred from homology"/>
<dbReference type="PROSITE" id="PS50294">
    <property type="entry name" value="WD_REPEATS_REGION"/>
    <property type="match status" value="1"/>
</dbReference>
<evidence type="ECO:0000256" key="2">
    <source>
        <dbReference type="ARBA" id="ARBA00022552"/>
    </source>
</evidence>
<feature type="region of interest" description="Disordered" evidence="8">
    <location>
        <begin position="278"/>
        <end position="318"/>
    </location>
</feature>
<evidence type="ECO:0000256" key="4">
    <source>
        <dbReference type="ARBA" id="ARBA00022737"/>
    </source>
</evidence>
<dbReference type="InterPro" id="IPR019775">
    <property type="entry name" value="WD40_repeat_CS"/>
</dbReference>
<evidence type="ECO:0000256" key="6">
    <source>
        <dbReference type="HAMAP-Rule" id="MF_03029"/>
    </source>
</evidence>
<comment type="subcellular location">
    <subcellularLocation>
        <location evidence="6">Nucleus</location>
        <location evidence="6">Nucleolus</location>
    </subcellularLocation>
    <subcellularLocation>
        <location evidence="6">Nucleus</location>
        <location evidence="6">Nucleoplasm</location>
    </subcellularLocation>
</comment>
<feature type="domain" description="NLE" evidence="9">
    <location>
        <begin position="43"/>
        <end position="113"/>
    </location>
</feature>
<comment type="function">
    <text evidence="6">Required for maturation of ribosomal RNAs and formation of the large ribosomal subunit.</text>
</comment>
<keyword evidence="5 6" id="KW-0539">Nucleus</keyword>
<dbReference type="PROSITE" id="PS50082">
    <property type="entry name" value="WD_REPEATS_2"/>
    <property type="match status" value="2"/>
</dbReference>
<accession>A0AAD8Y5X6</accession>
<dbReference type="InterPro" id="IPR001680">
    <property type="entry name" value="WD40_rpt"/>
</dbReference>
<feature type="compositionally biased region" description="Acidic residues" evidence="8">
    <location>
        <begin position="76"/>
        <end position="90"/>
    </location>
</feature>
<feature type="repeat" description="WD" evidence="7">
    <location>
        <begin position="426"/>
        <end position="468"/>
    </location>
</feature>
<dbReference type="PANTHER" id="PTHR19855">
    <property type="entry name" value="WD40 REPEAT PROTEIN 12, 37"/>
    <property type="match status" value="1"/>
</dbReference>